<accession>A0A8K0V8V1</accession>
<name>A0A8K0V8V1_9ENTR</name>
<evidence type="ECO:0000313" key="2">
    <source>
        <dbReference type="EMBL" id="MBK4717044.1"/>
    </source>
</evidence>
<feature type="transmembrane region" description="Helical" evidence="1">
    <location>
        <begin position="44"/>
        <end position="63"/>
    </location>
</feature>
<keyword evidence="3" id="KW-1185">Reference proteome</keyword>
<gene>
    <name evidence="2" type="ORF">JJB97_17340</name>
</gene>
<sequence length="371" mass="39963">MKPAPVFAPWPKPLAPNARYWSTAGAVLLGVGSATYAAEPGTLAFLLAALALFMLAWLLRLLYWRAGVHNAERYRLETDRVQAVWWAEHRRHIALQESVLLGPTCVTPAQCQALMSGNLRPPAPRLAEGGPALRLARTFHGDIGAREAALARLLALQWCEQREGRLPAPAASYWVGSSGAWQAFREQAMNCFPGLTLPEAPERWGGAEAMPALIERLRSGPPGAVFLCAGCCVMPATAASERPAGEAAVLWLLGCEGGAQLTCGEYFQAERDTDVLALAARAQQQSELSLPPDVSFIFSQPGFPGLDNIGWNTRQHIQDGYWGNIGHLQAMVAQTLAARYAQTHATACGWVACDIIHTLALGIIKPDGKGQ</sequence>
<dbReference type="EMBL" id="JAEPBH010000080">
    <property type="protein sequence ID" value="MBK4717044.1"/>
    <property type="molecule type" value="Genomic_DNA"/>
</dbReference>
<protein>
    <submittedName>
        <fullName evidence="2">Uncharacterized protein</fullName>
    </submittedName>
</protein>
<dbReference type="AlphaFoldDB" id="A0A8K0V8V1"/>
<proteinExistence type="predicted"/>
<reference evidence="2" key="1">
    <citation type="submission" date="2021-01" db="EMBL/GenBank/DDBJ databases">
        <title>Intestinitalea alba gen. nov., sp. nov., a novel genus of the family Enterobacteriaceae, isolated from the gut of the plastic-eating mealworm Tenebrio molitor L.</title>
        <authorList>
            <person name="Yang Y."/>
        </authorList>
    </citation>
    <scope>NUCLEOTIDE SEQUENCE</scope>
    <source>
        <strain evidence="2">BIT-L3</strain>
    </source>
</reference>
<dbReference type="Proteomes" id="UP000659047">
    <property type="component" value="Unassembled WGS sequence"/>
</dbReference>
<evidence type="ECO:0000256" key="1">
    <source>
        <dbReference type="SAM" id="Phobius"/>
    </source>
</evidence>
<keyword evidence="1" id="KW-0812">Transmembrane</keyword>
<keyword evidence="1" id="KW-0472">Membrane</keyword>
<keyword evidence="1" id="KW-1133">Transmembrane helix</keyword>
<evidence type="ECO:0000313" key="3">
    <source>
        <dbReference type="Proteomes" id="UP000659047"/>
    </source>
</evidence>
<dbReference type="RefSeq" id="WP_238715339.1">
    <property type="nucleotide sequence ID" value="NZ_JAEPBH010000080.1"/>
</dbReference>
<comment type="caution">
    <text evidence="2">The sequence shown here is derived from an EMBL/GenBank/DDBJ whole genome shotgun (WGS) entry which is preliminary data.</text>
</comment>
<organism evidence="2 3">
    <name type="scientific">Tenebrionibacter intestinalis</name>
    <dbReference type="NCBI Taxonomy" id="2799638"/>
    <lineage>
        <taxon>Bacteria</taxon>
        <taxon>Pseudomonadati</taxon>
        <taxon>Pseudomonadota</taxon>
        <taxon>Gammaproteobacteria</taxon>
        <taxon>Enterobacterales</taxon>
        <taxon>Enterobacteriaceae</taxon>
        <taxon>Tenebrionibacter/Tenebrionicola group</taxon>
        <taxon>Tenebrionibacter</taxon>
    </lineage>
</organism>